<dbReference type="InterPro" id="IPR003593">
    <property type="entry name" value="AAA+_ATPase"/>
</dbReference>
<feature type="transmembrane region" description="Helical" evidence="9">
    <location>
        <begin position="379"/>
        <end position="404"/>
    </location>
</feature>
<evidence type="ECO:0000256" key="8">
    <source>
        <dbReference type="ARBA" id="ARBA00023136"/>
    </source>
</evidence>
<dbReference type="Pfam" id="PF00005">
    <property type="entry name" value="ABC_tran"/>
    <property type="match status" value="1"/>
</dbReference>
<dbReference type="InterPro" id="IPR029058">
    <property type="entry name" value="AB_hydrolase_fold"/>
</dbReference>
<evidence type="ECO:0000256" key="5">
    <source>
        <dbReference type="ARBA" id="ARBA00022741"/>
    </source>
</evidence>
<evidence type="ECO:0000259" key="10">
    <source>
        <dbReference type="PROSITE" id="PS50893"/>
    </source>
</evidence>
<dbReference type="PROSITE" id="PS00211">
    <property type="entry name" value="ABC_TRANSPORTER_1"/>
    <property type="match status" value="1"/>
</dbReference>
<dbReference type="PRINTS" id="PR00412">
    <property type="entry name" value="EPOXHYDRLASE"/>
</dbReference>
<dbReference type="InterPro" id="IPR052215">
    <property type="entry name" value="Plant_ABCG"/>
</dbReference>
<feature type="transmembrane region" description="Helical" evidence="9">
    <location>
        <begin position="513"/>
        <end position="538"/>
    </location>
</feature>
<dbReference type="CDD" id="cd03213">
    <property type="entry name" value="ABCG_EPDR"/>
    <property type="match status" value="1"/>
</dbReference>
<dbReference type="PANTHER" id="PTHR48042:SF11">
    <property type="entry name" value="ABC TRANSPORTER G FAMILY MEMBER 11"/>
    <property type="match status" value="1"/>
</dbReference>
<dbReference type="InterPro" id="IPR017871">
    <property type="entry name" value="ABC_transporter-like_CS"/>
</dbReference>
<evidence type="ECO:0000256" key="9">
    <source>
        <dbReference type="SAM" id="Phobius"/>
    </source>
</evidence>
<keyword evidence="7 9" id="KW-1133">Transmembrane helix</keyword>
<evidence type="ECO:0000313" key="12">
    <source>
        <dbReference type="Proteomes" id="UP000541610"/>
    </source>
</evidence>
<dbReference type="Pfam" id="PF01061">
    <property type="entry name" value="ABC2_membrane"/>
    <property type="match status" value="1"/>
</dbReference>
<gene>
    <name evidence="11" type="ORF">FOZ60_001961</name>
</gene>
<dbReference type="SMART" id="SM00382">
    <property type="entry name" value="AAA"/>
    <property type="match status" value="1"/>
</dbReference>
<dbReference type="Gene3D" id="3.40.50.300">
    <property type="entry name" value="P-loop containing nucleotide triphosphate hydrolases"/>
    <property type="match status" value="1"/>
</dbReference>
<keyword evidence="5" id="KW-0547">Nucleotide-binding</keyword>
<evidence type="ECO:0000256" key="3">
    <source>
        <dbReference type="ARBA" id="ARBA00022448"/>
    </source>
</evidence>
<dbReference type="GO" id="GO:0140359">
    <property type="term" value="F:ABC-type transporter activity"/>
    <property type="evidence" value="ECO:0007669"/>
    <property type="project" value="InterPro"/>
</dbReference>
<comment type="subcellular location">
    <subcellularLocation>
        <location evidence="1">Membrane</location>
        <topology evidence="1">Multi-pass membrane protein</topology>
    </subcellularLocation>
</comment>
<dbReference type="Gene3D" id="3.40.50.1820">
    <property type="entry name" value="alpha/beta hydrolase"/>
    <property type="match status" value="1"/>
</dbReference>
<dbReference type="InterPro" id="IPR013525">
    <property type="entry name" value="ABC2_TM"/>
</dbReference>
<feature type="transmembrane region" description="Helical" evidence="9">
    <location>
        <begin position="305"/>
        <end position="326"/>
    </location>
</feature>
<dbReference type="PRINTS" id="PR00111">
    <property type="entry name" value="ABHYDROLASE"/>
</dbReference>
<keyword evidence="3" id="KW-0813">Transport</keyword>
<feature type="domain" description="ABC transporter" evidence="10">
    <location>
        <begin position="19"/>
        <end position="263"/>
    </location>
</feature>
<feature type="transmembrane region" description="Helical" evidence="9">
    <location>
        <begin position="338"/>
        <end position="359"/>
    </location>
</feature>
<keyword evidence="4 9" id="KW-0812">Transmembrane</keyword>
<evidence type="ECO:0000256" key="2">
    <source>
        <dbReference type="ARBA" id="ARBA00005814"/>
    </source>
</evidence>
<dbReference type="AlphaFoldDB" id="A0A7J6P044"/>
<evidence type="ECO:0000256" key="1">
    <source>
        <dbReference type="ARBA" id="ARBA00004141"/>
    </source>
</evidence>
<dbReference type="EMBL" id="JABANP010000131">
    <property type="protein sequence ID" value="KAF4689187.1"/>
    <property type="molecule type" value="Genomic_DNA"/>
</dbReference>
<evidence type="ECO:0000313" key="11">
    <source>
        <dbReference type="EMBL" id="KAF4689187.1"/>
    </source>
</evidence>
<feature type="transmembrane region" description="Helical" evidence="9">
    <location>
        <begin position="545"/>
        <end position="566"/>
    </location>
</feature>
<dbReference type="SUPFAM" id="SSF52540">
    <property type="entry name" value="P-loop containing nucleoside triphosphate hydrolases"/>
    <property type="match status" value="1"/>
</dbReference>
<feature type="transmembrane region" description="Helical" evidence="9">
    <location>
        <begin position="440"/>
        <end position="461"/>
    </location>
</feature>
<evidence type="ECO:0000256" key="6">
    <source>
        <dbReference type="ARBA" id="ARBA00022840"/>
    </source>
</evidence>
<dbReference type="GO" id="GO:0016887">
    <property type="term" value="F:ATP hydrolysis activity"/>
    <property type="evidence" value="ECO:0007669"/>
    <property type="project" value="InterPro"/>
</dbReference>
<sequence length="876" mass="97303">MSSYTRDPVDKAERHSHSLDWRDITFEVTRKSLLGKKLGVKRILNNVSGSAAPGEVVAIMGPSGSGKTSLLDILADRVSSGKIMGDVLLNKTPRTPISFRAVSAYVAQEDSLMGSFTVLETLRQSARLALPKRVGHDERERRVQHVIDIMGLRSCENTLIGDVFRKGISGGQKRRVSVAIELLKAPSVLLLDEPTSGLDSASAFNIMEYLKNLAVEDRCTIVVTIHQPSSDIWLSLEQGHGDVPGLIDRYKEVKNRDEATPALDDITNPRALSDKEIWASVRPSKMQQFVTLLVRNFKNNVRNPGIYWVRLVMYVILSFMVGTMYIRTNDSLTQRDQVPMLFYVQAFLVFMAVAVLPFFDEIRSVFARERANSNLNVAVFVAANFLACLPGIAIIALVSSAMVVGLAGLHAFGWFFLNLFLSMVVSESLMMLLGAATPHYIIGIALGAGIYGMFMLVCGFMVPADRIPPGWKWVHHLAFHTYAFGAFMFAEFDSAPPLGDFILREYNLEDTDLGINMTVLTIWTVVLQVLFFAALYYLHTGRRKAGEAVAGGLASVIALRLAYHVWTRWVFYDRRATALVDGFYARRKERTMLVEIRPGRRIAVYENLPASTGAPALIFIHGSCARMQQFEEQMNYFASRGQRVVALDLFGCGASDKPDDPKAYHTAQIKSDVVAFLEKFATPGSVIIGHSYGAAIVLGLSMDRYLVNTLKLAGFVCLAVPNAKTLSSHGAPVLRNQFDKPRWWLWFIRPWVGRQFRAMLLGPSASSDLYRQEKEASARNPVYMYKAFYTQWEAGVLIPPNHQGSQVDGLFVVGELDKATPVEYTRASLEEASKGGFRHHLEIVKGAGHQVMQEFPDAVNSSITSFLKSVGFTGSF</sequence>
<name>A0A7J6P044_PEROL</name>
<comment type="caution">
    <text evidence="11">The sequence shown here is derived from an EMBL/GenBank/DDBJ whole genome shotgun (WGS) entry which is preliminary data.</text>
</comment>
<dbReference type="PANTHER" id="PTHR48042">
    <property type="entry name" value="ABC TRANSPORTER G FAMILY MEMBER 11"/>
    <property type="match status" value="1"/>
</dbReference>
<dbReference type="InterPro" id="IPR000639">
    <property type="entry name" value="Epox_hydrolase-like"/>
</dbReference>
<evidence type="ECO:0000256" key="4">
    <source>
        <dbReference type="ARBA" id="ARBA00022692"/>
    </source>
</evidence>
<dbReference type="PROSITE" id="PS50893">
    <property type="entry name" value="ABC_TRANSPORTER_2"/>
    <property type="match status" value="1"/>
</dbReference>
<feature type="transmembrane region" description="Helical" evidence="9">
    <location>
        <begin position="411"/>
        <end position="434"/>
    </location>
</feature>
<dbReference type="SUPFAM" id="SSF53474">
    <property type="entry name" value="alpha/beta-Hydrolases"/>
    <property type="match status" value="1"/>
</dbReference>
<accession>A0A7J6P044</accession>
<dbReference type="InterPro" id="IPR003439">
    <property type="entry name" value="ABC_transporter-like_ATP-bd"/>
</dbReference>
<evidence type="ECO:0000256" key="7">
    <source>
        <dbReference type="ARBA" id="ARBA00022989"/>
    </source>
</evidence>
<dbReference type="GO" id="GO:0016020">
    <property type="term" value="C:membrane"/>
    <property type="evidence" value="ECO:0007669"/>
    <property type="project" value="UniProtKB-SubCell"/>
</dbReference>
<dbReference type="Pfam" id="PF12697">
    <property type="entry name" value="Abhydrolase_6"/>
    <property type="match status" value="1"/>
</dbReference>
<organism evidence="11 12">
    <name type="scientific">Perkinsus olseni</name>
    <name type="common">Perkinsus atlanticus</name>
    <dbReference type="NCBI Taxonomy" id="32597"/>
    <lineage>
        <taxon>Eukaryota</taxon>
        <taxon>Sar</taxon>
        <taxon>Alveolata</taxon>
        <taxon>Perkinsozoa</taxon>
        <taxon>Perkinsea</taxon>
        <taxon>Perkinsida</taxon>
        <taxon>Perkinsidae</taxon>
        <taxon>Perkinsus</taxon>
    </lineage>
</organism>
<reference evidence="11 12" key="1">
    <citation type="submission" date="2020-04" db="EMBL/GenBank/DDBJ databases">
        <title>Perkinsus olseni comparative genomics.</title>
        <authorList>
            <person name="Bogema D.R."/>
        </authorList>
    </citation>
    <scope>NUCLEOTIDE SEQUENCE [LARGE SCALE GENOMIC DNA]</scope>
    <source>
        <strain evidence="11">00978-12</strain>
    </source>
</reference>
<dbReference type="InterPro" id="IPR027417">
    <property type="entry name" value="P-loop_NTPase"/>
</dbReference>
<dbReference type="Proteomes" id="UP000541610">
    <property type="component" value="Unassembled WGS sequence"/>
</dbReference>
<dbReference type="GO" id="GO:0005524">
    <property type="term" value="F:ATP binding"/>
    <property type="evidence" value="ECO:0007669"/>
    <property type="project" value="UniProtKB-KW"/>
</dbReference>
<comment type="similarity">
    <text evidence="2">Belongs to the ABC transporter superfamily. ABCG family. Eye pigment precursor importer (TC 3.A.1.204) subfamily.</text>
</comment>
<proteinExistence type="inferred from homology"/>
<keyword evidence="6" id="KW-0067">ATP-binding</keyword>
<protein>
    <recommendedName>
        <fullName evidence="10">ABC transporter domain-containing protein</fullName>
    </recommendedName>
</protein>
<keyword evidence="8 9" id="KW-0472">Membrane</keyword>
<dbReference type="OrthoDB" id="184675at2759"/>
<dbReference type="InterPro" id="IPR000073">
    <property type="entry name" value="AB_hydrolase_1"/>
</dbReference>